<evidence type="ECO:0000256" key="11">
    <source>
        <dbReference type="RuleBase" id="RU000682"/>
    </source>
</evidence>
<evidence type="ECO:0000256" key="7">
    <source>
        <dbReference type="ARBA" id="ARBA00023155"/>
    </source>
</evidence>
<evidence type="ECO:0000256" key="3">
    <source>
        <dbReference type="ARBA" id="ARBA00022782"/>
    </source>
</evidence>
<dbReference type="CDD" id="cd00086">
    <property type="entry name" value="homeodomain"/>
    <property type="match status" value="1"/>
</dbReference>
<dbReference type="GO" id="GO:0030154">
    <property type="term" value="P:cell differentiation"/>
    <property type="evidence" value="ECO:0007669"/>
    <property type="project" value="UniProtKB-KW"/>
</dbReference>
<dbReference type="CDD" id="cd14686">
    <property type="entry name" value="bZIP"/>
    <property type="match status" value="1"/>
</dbReference>
<sequence>MALSMHRDSYSKQQQMDASKYVRYTPEQVEALERVYSECPKPSSLKRQQLIRECPILSNIEPKQIKVWFQNRRCREKQRKEACRLQTVNRKLSAMNKLLMEENDRLQKQVSHLVYENGHMRQQIHTVSTTTTDTSCDSVVVTGQQQHHQNPTPQHPKRDANSPAGLLAIAEEALAEFLGKATGTAVDWVQMIGMKPGPESIGIVAVSRNCSGVAARACGLVSLEPTKVAEILRDRLSWFRDCRCHDVVSSIPTGNGGTIELVYMQVYAPTTLASARDFWTLRYITSLDDGSLVICERSLTSAMGGPTGPQATCFVRAEMFPSGYLVRPCDGGGSIIHIVDHIDFDSCSVPEVLRPLYESSKILAQKMTMAALRHIRQIAQEANGEIQYSGARQPAVLRALSQRLCRGFNDAVNGFVDDGWSIMASDGVEDVTIAINTSPSKFLGSQYNNLSILPTFGGVICARASMLLQNVPPALLVRFLREHRSEWADYGVDIYSAASLKASPYAVPVAKPGGFPSSQVILPLAQTVEHEESLEVVRLEGHAFSPEDIALSRDMYLLQLCSGIDESTCGACAQLVFAPIDESFGDDAPLLPSGFHVIPLEPKSDCPMASRTLDLASALDVGHGGARPGGEADTLSNQNVRSVLTIAFQFTFENHYRDSVAVMARQYVRSIVGSVQRVAMAIAPSPMSSSLAPKALLGPPEAVTLARWIFRSYTMHTGSELFRTISPSDDAVLKQLWNHSDSIMCCSVKMNASAVFTFANQAGLDMLETTLVALQDIMLEKILDESGRKILLSEFSKIMQQVWFCLLAGRSLCFEHGSTRFVRASDCVEGYE</sequence>
<keyword evidence="4" id="KW-0805">Transcription regulation</keyword>
<dbReference type="PANTHER" id="PTHR45950">
    <property type="entry name" value="HOMEOBOX-LEUCINE ZIPPER PROTEIN ATHB-14"/>
    <property type="match status" value="1"/>
</dbReference>
<evidence type="ECO:0000256" key="8">
    <source>
        <dbReference type="ARBA" id="ARBA00023163"/>
    </source>
</evidence>
<dbReference type="InterPro" id="IPR009057">
    <property type="entry name" value="Homeodomain-like_sf"/>
</dbReference>
<dbReference type="Pfam" id="PF08670">
    <property type="entry name" value="MEKHLA"/>
    <property type="match status" value="1"/>
</dbReference>
<dbReference type="InterPro" id="IPR013978">
    <property type="entry name" value="MEKHLA"/>
</dbReference>
<dbReference type="PANTHER" id="PTHR45950:SF7">
    <property type="entry name" value="HOMEOBOX-LEUCINE ZIPPER PROTEIN ATHB-14"/>
    <property type="match status" value="1"/>
</dbReference>
<protein>
    <submittedName>
        <fullName evidence="14">Homeobox-leucine zipper protein ATHB-14</fullName>
    </submittedName>
</protein>
<evidence type="ECO:0000256" key="5">
    <source>
        <dbReference type="ARBA" id="ARBA00023054"/>
    </source>
</evidence>
<dbReference type="InterPro" id="IPR023393">
    <property type="entry name" value="START-like_dom_sf"/>
</dbReference>
<dbReference type="Gene3D" id="3.30.530.20">
    <property type="match status" value="1"/>
</dbReference>
<evidence type="ECO:0000313" key="14">
    <source>
        <dbReference type="EMBL" id="KAL3616837.1"/>
    </source>
</evidence>
<dbReference type="AlphaFoldDB" id="A0ABD3BHW6"/>
<evidence type="ECO:0000256" key="10">
    <source>
        <dbReference type="PROSITE-ProRule" id="PRU00108"/>
    </source>
</evidence>
<dbReference type="SMART" id="SM00389">
    <property type="entry name" value="HOX"/>
    <property type="match status" value="1"/>
</dbReference>
<dbReference type="GO" id="GO:0005634">
    <property type="term" value="C:nucleus"/>
    <property type="evidence" value="ECO:0007669"/>
    <property type="project" value="UniProtKB-SubCell"/>
</dbReference>
<dbReference type="InterPro" id="IPR001356">
    <property type="entry name" value="HD"/>
</dbReference>
<comment type="similarity">
    <text evidence="2">Belongs to the HD-ZIP homeobox family. Class III subfamily.</text>
</comment>
<dbReference type="SUPFAM" id="SSF46689">
    <property type="entry name" value="Homeodomain-like"/>
    <property type="match status" value="1"/>
</dbReference>
<name>A0ABD3BHW6_9LAMI</name>
<dbReference type="Pfam" id="PF00046">
    <property type="entry name" value="Homeodomain"/>
    <property type="match status" value="1"/>
</dbReference>
<evidence type="ECO:0000256" key="6">
    <source>
        <dbReference type="ARBA" id="ARBA00023125"/>
    </source>
</evidence>
<accession>A0ABD3BHW6</accession>
<dbReference type="InterPro" id="IPR002913">
    <property type="entry name" value="START_lipid-bd_dom"/>
</dbReference>
<evidence type="ECO:0000256" key="1">
    <source>
        <dbReference type="ARBA" id="ARBA00004123"/>
    </source>
</evidence>
<feature type="domain" description="START" evidence="13">
    <location>
        <begin position="159"/>
        <end position="387"/>
    </location>
</feature>
<dbReference type="InterPro" id="IPR044830">
    <property type="entry name" value="HD-Zip_III"/>
</dbReference>
<feature type="domain" description="Homeobox" evidence="12">
    <location>
        <begin position="15"/>
        <end position="79"/>
    </location>
</feature>
<comment type="caution">
    <text evidence="14">The sequence shown here is derived from an EMBL/GenBank/DDBJ whole genome shotgun (WGS) entry which is preliminary data.</text>
</comment>
<evidence type="ECO:0000256" key="4">
    <source>
        <dbReference type="ARBA" id="ARBA00023015"/>
    </source>
</evidence>
<keyword evidence="6 10" id="KW-0238">DNA-binding</keyword>
<evidence type="ECO:0000259" key="12">
    <source>
        <dbReference type="PROSITE" id="PS50071"/>
    </source>
</evidence>
<dbReference type="PROSITE" id="PS50848">
    <property type="entry name" value="START"/>
    <property type="match status" value="1"/>
</dbReference>
<keyword evidence="5" id="KW-0175">Coiled coil</keyword>
<dbReference type="EMBL" id="JAVIJP010000087">
    <property type="protein sequence ID" value="KAL3616837.1"/>
    <property type="molecule type" value="Genomic_DNA"/>
</dbReference>
<dbReference type="GO" id="GO:0003677">
    <property type="term" value="F:DNA binding"/>
    <property type="evidence" value="ECO:0007669"/>
    <property type="project" value="UniProtKB-UniRule"/>
</dbReference>
<dbReference type="SUPFAM" id="SSF55961">
    <property type="entry name" value="Bet v1-like"/>
    <property type="match status" value="1"/>
</dbReference>
<keyword evidence="9 10" id="KW-0539">Nucleus</keyword>
<gene>
    <name evidence="14" type="primary">ATHB14_3</name>
    <name evidence="14" type="ORF">CASFOL_039231</name>
</gene>
<evidence type="ECO:0000259" key="13">
    <source>
        <dbReference type="PROSITE" id="PS50848"/>
    </source>
</evidence>
<dbReference type="FunFam" id="1.10.10.60:FF:000197">
    <property type="entry name" value="Homeobox-leucine zipper protein REVOLUTA"/>
    <property type="match status" value="1"/>
</dbReference>
<evidence type="ECO:0000256" key="2">
    <source>
        <dbReference type="ARBA" id="ARBA00010338"/>
    </source>
</evidence>
<dbReference type="Gene3D" id="1.10.10.60">
    <property type="entry name" value="Homeodomain-like"/>
    <property type="match status" value="1"/>
</dbReference>
<keyword evidence="7 10" id="KW-0371">Homeobox</keyword>
<dbReference type="PROSITE" id="PS50071">
    <property type="entry name" value="HOMEOBOX_2"/>
    <property type="match status" value="1"/>
</dbReference>
<evidence type="ECO:0000256" key="9">
    <source>
        <dbReference type="ARBA" id="ARBA00023242"/>
    </source>
</evidence>
<reference evidence="15" key="1">
    <citation type="journal article" date="2024" name="IScience">
        <title>Strigolactones Initiate the Formation of Haustorium-like Structures in Castilleja.</title>
        <authorList>
            <person name="Buerger M."/>
            <person name="Peterson D."/>
            <person name="Chory J."/>
        </authorList>
    </citation>
    <scope>NUCLEOTIDE SEQUENCE [LARGE SCALE GENOMIC DNA]</scope>
</reference>
<proteinExistence type="inferred from homology"/>
<keyword evidence="8" id="KW-0804">Transcription</keyword>
<dbReference type="SMART" id="SM00234">
    <property type="entry name" value="START"/>
    <property type="match status" value="1"/>
</dbReference>
<evidence type="ECO:0000313" key="15">
    <source>
        <dbReference type="Proteomes" id="UP001632038"/>
    </source>
</evidence>
<feature type="DNA-binding region" description="Homeobox" evidence="10">
    <location>
        <begin position="17"/>
        <end position="80"/>
    </location>
</feature>
<keyword evidence="15" id="KW-1185">Reference proteome</keyword>
<comment type="subcellular location">
    <subcellularLocation>
        <location evidence="1 10 11">Nucleus</location>
    </subcellularLocation>
</comment>
<keyword evidence="3" id="KW-0221">Differentiation</keyword>
<dbReference type="Proteomes" id="UP001632038">
    <property type="component" value="Unassembled WGS sequence"/>
</dbReference>
<organism evidence="14 15">
    <name type="scientific">Castilleja foliolosa</name>
    <dbReference type="NCBI Taxonomy" id="1961234"/>
    <lineage>
        <taxon>Eukaryota</taxon>
        <taxon>Viridiplantae</taxon>
        <taxon>Streptophyta</taxon>
        <taxon>Embryophyta</taxon>
        <taxon>Tracheophyta</taxon>
        <taxon>Spermatophyta</taxon>
        <taxon>Magnoliopsida</taxon>
        <taxon>eudicotyledons</taxon>
        <taxon>Gunneridae</taxon>
        <taxon>Pentapetalae</taxon>
        <taxon>asterids</taxon>
        <taxon>lamiids</taxon>
        <taxon>Lamiales</taxon>
        <taxon>Orobanchaceae</taxon>
        <taxon>Pedicularideae</taxon>
        <taxon>Castillejinae</taxon>
        <taxon>Castilleja</taxon>
    </lineage>
</organism>
<dbReference type="Pfam" id="PF01852">
    <property type="entry name" value="START"/>
    <property type="match status" value="1"/>
</dbReference>